<feature type="region of interest" description="Disordered" evidence="1">
    <location>
        <begin position="1"/>
        <end position="59"/>
    </location>
</feature>
<dbReference type="AlphaFoldDB" id="A0A2J5HX37"/>
<feature type="compositionally biased region" description="Polar residues" evidence="1">
    <location>
        <begin position="11"/>
        <end position="34"/>
    </location>
</feature>
<organism evidence="2 3">
    <name type="scientific">Aspergillus taichungensis</name>
    <dbReference type="NCBI Taxonomy" id="482145"/>
    <lineage>
        <taxon>Eukaryota</taxon>
        <taxon>Fungi</taxon>
        <taxon>Dikarya</taxon>
        <taxon>Ascomycota</taxon>
        <taxon>Pezizomycotina</taxon>
        <taxon>Eurotiomycetes</taxon>
        <taxon>Eurotiomycetidae</taxon>
        <taxon>Eurotiales</taxon>
        <taxon>Aspergillaceae</taxon>
        <taxon>Aspergillus</taxon>
        <taxon>Aspergillus subgen. Circumdati</taxon>
    </lineage>
</organism>
<gene>
    <name evidence="2" type="ORF">BDW42DRAFT_167839</name>
</gene>
<proteinExistence type="predicted"/>
<sequence length="59" mass="6674">MNLDKTKALPQVNQVQTPIANILPTNNTPIQSNKQSKKPYLKPSQPPSTRPIRQDQPIR</sequence>
<name>A0A2J5HX37_9EURO</name>
<dbReference type="EMBL" id="KZ559531">
    <property type="protein sequence ID" value="PLN82001.1"/>
    <property type="molecule type" value="Genomic_DNA"/>
</dbReference>
<keyword evidence="3" id="KW-1185">Reference proteome</keyword>
<dbReference type="Proteomes" id="UP000235023">
    <property type="component" value="Unassembled WGS sequence"/>
</dbReference>
<evidence type="ECO:0000313" key="3">
    <source>
        <dbReference type="Proteomes" id="UP000235023"/>
    </source>
</evidence>
<evidence type="ECO:0000313" key="2">
    <source>
        <dbReference type="EMBL" id="PLN82001.1"/>
    </source>
</evidence>
<reference evidence="3" key="1">
    <citation type="submission" date="2017-12" db="EMBL/GenBank/DDBJ databases">
        <authorList>
            <consortium name="DOE Joint Genome Institute"/>
            <person name="Mondo S.J."/>
            <person name="Kjaerbolling I."/>
            <person name="Vesth T.C."/>
            <person name="Frisvad J.C."/>
            <person name="Nybo J.L."/>
            <person name="Theobald S."/>
            <person name="Kuo A."/>
            <person name="Bowyer P."/>
            <person name="Matsuda Y."/>
            <person name="Lyhne E.K."/>
            <person name="Kogle M.E."/>
            <person name="Clum A."/>
            <person name="Lipzen A."/>
            <person name="Salamov A."/>
            <person name="Ngan C.Y."/>
            <person name="Daum C."/>
            <person name="Chiniquy J."/>
            <person name="Barry K."/>
            <person name="LaButti K."/>
            <person name="Haridas S."/>
            <person name="Simmons B.A."/>
            <person name="Magnuson J.K."/>
            <person name="Mortensen U.H."/>
            <person name="Larsen T.O."/>
            <person name="Grigoriev I.V."/>
            <person name="Baker S.E."/>
            <person name="Andersen M.R."/>
            <person name="Nordberg H.P."/>
            <person name="Cantor M.N."/>
            <person name="Hua S.X."/>
        </authorList>
    </citation>
    <scope>NUCLEOTIDE SEQUENCE [LARGE SCALE GENOMIC DNA]</scope>
    <source>
        <strain evidence="3">IBT 19404</strain>
    </source>
</reference>
<accession>A0A2J5HX37</accession>
<evidence type="ECO:0000256" key="1">
    <source>
        <dbReference type="SAM" id="MobiDB-lite"/>
    </source>
</evidence>
<protein>
    <submittedName>
        <fullName evidence="2">Uncharacterized protein</fullName>
    </submittedName>
</protein>